<protein>
    <submittedName>
        <fullName evidence="1">Uncharacterized protein</fullName>
    </submittedName>
</protein>
<sequence length="115" mass="13551">MAKSCKRVSDPITMHVLKDNVYHLFLERPTTRDYALSEGPWNFDDQLVILKPWTPEPPVHFDSPHFWYHIPDLSSMCYMLEIGRRLASFLVDSRILEIQNTKNNVGQFFRIQSLV</sequence>
<reference evidence="2" key="1">
    <citation type="journal article" date="2023" name="Nat. Plants">
        <title>Single-cell RNA sequencing provides a high-resolution roadmap for understanding the multicellular compartmentation of specialized metabolism.</title>
        <authorList>
            <person name="Sun S."/>
            <person name="Shen X."/>
            <person name="Li Y."/>
            <person name="Li Y."/>
            <person name="Wang S."/>
            <person name="Li R."/>
            <person name="Zhang H."/>
            <person name="Shen G."/>
            <person name="Guo B."/>
            <person name="Wei J."/>
            <person name="Xu J."/>
            <person name="St-Pierre B."/>
            <person name="Chen S."/>
            <person name="Sun C."/>
        </authorList>
    </citation>
    <scope>NUCLEOTIDE SEQUENCE [LARGE SCALE GENOMIC DNA]</scope>
</reference>
<keyword evidence="2" id="KW-1185">Reference proteome</keyword>
<organism evidence="1 2">
    <name type="scientific">Catharanthus roseus</name>
    <name type="common">Madagascar periwinkle</name>
    <name type="synonym">Vinca rosea</name>
    <dbReference type="NCBI Taxonomy" id="4058"/>
    <lineage>
        <taxon>Eukaryota</taxon>
        <taxon>Viridiplantae</taxon>
        <taxon>Streptophyta</taxon>
        <taxon>Embryophyta</taxon>
        <taxon>Tracheophyta</taxon>
        <taxon>Spermatophyta</taxon>
        <taxon>Magnoliopsida</taxon>
        <taxon>eudicotyledons</taxon>
        <taxon>Gunneridae</taxon>
        <taxon>Pentapetalae</taxon>
        <taxon>asterids</taxon>
        <taxon>lamiids</taxon>
        <taxon>Gentianales</taxon>
        <taxon>Apocynaceae</taxon>
        <taxon>Rauvolfioideae</taxon>
        <taxon>Vinceae</taxon>
        <taxon>Catharanthinae</taxon>
        <taxon>Catharanthus</taxon>
    </lineage>
</organism>
<proteinExistence type="predicted"/>
<dbReference type="Proteomes" id="UP001060085">
    <property type="component" value="Linkage Group LG06"/>
</dbReference>
<name>A0ACC0AB38_CATRO</name>
<comment type="caution">
    <text evidence="1">The sequence shown here is derived from an EMBL/GenBank/DDBJ whole genome shotgun (WGS) entry which is preliminary data.</text>
</comment>
<evidence type="ECO:0000313" key="1">
    <source>
        <dbReference type="EMBL" id="KAI5657213.1"/>
    </source>
</evidence>
<accession>A0ACC0AB38</accession>
<gene>
    <name evidence="1" type="ORF">M9H77_26006</name>
</gene>
<evidence type="ECO:0000313" key="2">
    <source>
        <dbReference type="Proteomes" id="UP001060085"/>
    </source>
</evidence>
<dbReference type="EMBL" id="CM044706">
    <property type="protein sequence ID" value="KAI5657213.1"/>
    <property type="molecule type" value="Genomic_DNA"/>
</dbReference>